<evidence type="ECO:0000256" key="4">
    <source>
        <dbReference type="SAM" id="Phobius"/>
    </source>
</evidence>
<keyword evidence="8" id="KW-1185">Reference proteome</keyword>
<gene>
    <name evidence="7" type="ORF">COLO4_31400</name>
</gene>
<dbReference type="Gene3D" id="1.10.10.10">
    <property type="entry name" value="Winged helix-like DNA-binding domain superfamily/Winged helix DNA-binding domain"/>
    <property type="match status" value="1"/>
</dbReference>
<dbReference type="InterPro" id="IPR012967">
    <property type="entry name" value="COMT_dimerisation"/>
</dbReference>
<evidence type="ECO:0000256" key="3">
    <source>
        <dbReference type="ARBA" id="ARBA00022691"/>
    </source>
</evidence>
<evidence type="ECO:0000256" key="2">
    <source>
        <dbReference type="ARBA" id="ARBA00022679"/>
    </source>
</evidence>
<keyword evidence="4" id="KW-0472">Membrane</keyword>
<dbReference type="Proteomes" id="UP000187203">
    <property type="component" value="Unassembled WGS sequence"/>
</dbReference>
<evidence type="ECO:0000259" key="6">
    <source>
        <dbReference type="Pfam" id="PF08100"/>
    </source>
</evidence>
<dbReference type="GO" id="GO:0008171">
    <property type="term" value="F:O-methyltransferase activity"/>
    <property type="evidence" value="ECO:0007669"/>
    <property type="project" value="InterPro"/>
</dbReference>
<dbReference type="AlphaFoldDB" id="A0A1R3H4J2"/>
<dbReference type="InterPro" id="IPR036390">
    <property type="entry name" value="WH_DNA-bd_sf"/>
</dbReference>
<dbReference type="GO" id="GO:0046983">
    <property type="term" value="F:protein dimerization activity"/>
    <property type="evidence" value="ECO:0007669"/>
    <property type="project" value="InterPro"/>
</dbReference>
<evidence type="ECO:0000313" key="7">
    <source>
        <dbReference type="EMBL" id="OMO65251.1"/>
    </source>
</evidence>
<dbReference type="GO" id="GO:0009717">
    <property type="term" value="P:isoflavonoid biosynthetic process"/>
    <property type="evidence" value="ECO:0007669"/>
    <property type="project" value="UniProtKB-ARBA"/>
</dbReference>
<accession>A0A1R3H4J2</accession>
<dbReference type="Pfam" id="PF00891">
    <property type="entry name" value="Methyltransf_2"/>
    <property type="match status" value="1"/>
</dbReference>
<dbReference type="Pfam" id="PF04654">
    <property type="entry name" value="DUF599"/>
    <property type="match status" value="1"/>
</dbReference>
<dbReference type="CDD" id="cd02440">
    <property type="entry name" value="AdoMet_MTases"/>
    <property type="match status" value="1"/>
</dbReference>
<dbReference type="SUPFAM" id="SSF46785">
    <property type="entry name" value="Winged helix' DNA-binding domain"/>
    <property type="match status" value="1"/>
</dbReference>
<feature type="domain" description="O-methyltransferase C-terminal" evidence="5">
    <location>
        <begin position="121"/>
        <end position="331"/>
    </location>
</feature>
<dbReference type="OrthoDB" id="2410195at2759"/>
<dbReference type="EMBL" id="AWUE01020852">
    <property type="protein sequence ID" value="OMO65251.1"/>
    <property type="molecule type" value="Genomic_DNA"/>
</dbReference>
<sequence>MDPEAIEAFQAQAHVYKHIFNFISSMSLKSAVELGIPDIIHNHGGPITLSQLVTALNIDPTKASCIYRLMRILVHSGFFAIDEETEGYVLTPCSKILVKDKINCLSPFVMAMLHPALMSPWQFLGDWIQGNCSERPFERANGKTIWEYMNQDSEFKNAFHGGMVSDSQMMNLVIKDCKPVFEGLNSLVDVGGGKGTIARVFSEAYPHLKWTVFDFPHVVANCKPTGNLNFVGGDLLQYIPPADAVLMKLVLHAFDDENCIKILKRCREAIPTEGGAKGKVIIIDIVINEKTDEHELTEGKLFFDMLMMVVVTGRERTEKDWEKLFLEAGFSDYKITPLFGLRYLHRPHTTVIGFENNDKEAWVERIIKADSKDIGNALTVIGSNTSAATYLCSVCLTLSSLIGAWLGNSSNSFLQSSLIYGDTRKSTMSIKYICLLSCFLIAFSCFVQSARNFVHANYLITTPNCVIPVDSVKLAVLRGGDFWSLGLRALYFALNLLLWFFGPIPMFVSSVVMVFILHYLDTNTKPFHSHGDPTDDDQKKLTATRTYRGLVV</sequence>
<dbReference type="Gene3D" id="3.40.50.150">
    <property type="entry name" value="Vaccinia Virus protein VP39"/>
    <property type="match status" value="1"/>
</dbReference>
<dbReference type="GO" id="GO:0008757">
    <property type="term" value="F:S-adenosylmethionine-dependent methyltransferase activity"/>
    <property type="evidence" value="ECO:0007669"/>
    <property type="project" value="UniProtKB-ARBA"/>
</dbReference>
<feature type="domain" description="O-methyltransferase dimerisation" evidence="6">
    <location>
        <begin position="17"/>
        <end position="100"/>
    </location>
</feature>
<evidence type="ECO:0000313" key="8">
    <source>
        <dbReference type="Proteomes" id="UP000187203"/>
    </source>
</evidence>
<proteinExistence type="predicted"/>
<dbReference type="InterPro" id="IPR029063">
    <property type="entry name" value="SAM-dependent_MTases_sf"/>
</dbReference>
<keyword evidence="4" id="KW-1133">Transmembrane helix</keyword>
<reference evidence="8" key="1">
    <citation type="submission" date="2013-09" db="EMBL/GenBank/DDBJ databases">
        <title>Corchorus olitorius genome sequencing.</title>
        <authorList>
            <person name="Alam M."/>
            <person name="Haque M.S."/>
            <person name="Islam M.S."/>
            <person name="Emdad E.M."/>
            <person name="Islam M.M."/>
            <person name="Ahmed B."/>
            <person name="Halim A."/>
            <person name="Hossen Q.M.M."/>
            <person name="Hossain M.Z."/>
            <person name="Ahmed R."/>
            <person name="Khan M.M."/>
            <person name="Islam R."/>
            <person name="Rashid M.M."/>
            <person name="Khan S.A."/>
            <person name="Rahman M.S."/>
            <person name="Alam M."/>
            <person name="Yahiya A.S."/>
            <person name="Khan M.S."/>
            <person name="Azam M.S."/>
            <person name="Haque T."/>
            <person name="Lashkar M.Z.H."/>
            <person name="Akhand A.I."/>
            <person name="Morshed G."/>
            <person name="Roy S."/>
            <person name="Uddin K.S."/>
            <person name="Rabeya T."/>
            <person name="Hossain A.S."/>
            <person name="Chowdhury A."/>
            <person name="Snigdha A.R."/>
            <person name="Mortoza M.S."/>
            <person name="Matin S.A."/>
            <person name="Hoque S.M.E."/>
            <person name="Islam M.K."/>
            <person name="Roy D.K."/>
            <person name="Haider R."/>
            <person name="Moosa M.M."/>
            <person name="Elias S.M."/>
            <person name="Hasan A.M."/>
            <person name="Jahan S."/>
            <person name="Shafiuddin M."/>
            <person name="Mahmood N."/>
            <person name="Shommy N.S."/>
        </authorList>
    </citation>
    <scope>NUCLEOTIDE SEQUENCE [LARGE SCALE GENOMIC DNA]</scope>
    <source>
        <strain evidence="8">cv. O-4</strain>
    </source>
</reference>
<dbReference type="Pfam" id="PF08100">
    <property type="entry name" value="Dimerisation"/>
    <property type="match status" value="1"/>
</dbReference>
<dbReference type="InterPro" id="IPR036388">
    <property type="entry name" value="WH-like_DNA-bd_sf"/>
</dbReference>
<dbReference type="InterPro" id="IPR001077">
    <property type="entry name" value="COMT_C"/>
</dbReference>
<dbReference type="STRING" id="93759.A0A1R3H4J2"/>
<feature type="transmembrane region" description="Helical" evidence="4">
    <location>
        <begin position="387"/>
        <end position="408"/>
    </location>
</feature>
<protein>
    <submittedName>
        <fullName evidence="7">O-methyltransferase, family 2</fullName>
    </submittedName>
</protein>
<feature type="transmembrane region" description="Helical" evidence="4">
    <location>
        <begin position="496"/>
        <end position="520"/>
    </location>
</feature>
<comment type="caution">
    <text evidence="7">The sequence shown here is derived from an EMBL/GenBank/DDBJ whole genome shotgun (WGS) entry which is preliminary data.</text>
</comment>
<keyword evidence="3" id="KW-0949">S-adenosyl-L-methionine</keyword>
<dbReference type="SUPFAM" id="SSF53335">
    <property type="entry name" value="S-adenosyl-L-methionine-dependent methyltransferases"/>
    <property type="match status" value="1"/>
</dbReference>
<keyword evidence="2" id="KW-0808">Transferase</keyword>
<evidence type="ECO:0000256" key="1">
    <source>
        <dbReference type="ARBA" id="ARBA00022603"/>
    </source>
</evidence>
<dbReference type="InterPro" id="IPR016461">
    <property type="entry name" value="COMT-like"/>
</dbReference>
<organism evidence="7 8">
    <name type="scientific">Corchorus olitorius</name>
    <dbReference type="NCBI Taxonomy" id="93759"/>
    <lineage>
        <taxon>Eukaryota</taxon>
        <taxon>Viridiplantae</taxon>
        <taxon>Streptophyta</taxon>
        <taxon>Embryophyta</taxon>
        <taxon>Tracheophyta</taxon>
        <taxon>Spermatophyta</taxon>
        <taxon>Magnoliopsida</taxon>
        <taxon>eudicotyledons</taxon>
        <taxon>Gunneridae</taxon>
        <taxon>Pentapetalae</taxon>
        <taxon>rosids</taxon>
        <taxon>malvids</taxon>
        <taxon>Malvales</taxon>
        <taxon>Malvaceae</taxon>
        <taxon>Grewioideae</taxon>
        <taxon>Apeibeae</taxon>
        <taxon>Corchorus</taxon>
    </lineage>
</organism>
<dbReference type="InterPro" id="IPR006747">
    <property type="entry name" value="DUF599"/>
</dbReference>
<evidence type="ECO:0000259" key="5">
    <source>
        <dbReference type="Pfam" id="PF00891"/>
    </source>
</evidence>
<dbReference type="PANTHER" id="PTHR11746">
    <property type="entry name" value="O-METHYLTRANSFERASE"/>
    <property type="match status" value="1"/>
</dbReference>
<dbReference type="FunFam" id="3.40.50.150:FF:000057">
    <property type="entry name" value="O-methyltransferase ZRP4"/>
    <property type="match status" value="1"/>
</dbReference>
<dbReference type="PROSITE" id="PS51683">
    <property type="entry name" value="SAM_OMT_II"/>
    <property type="match status" value="1"/>
</dbReference>
<name>A0A1R3H4J2_9ROSI</name>
<feature type="transmembrane region" description="Helical" evidence="4">
    <location>
        <begin position="429"/>
        <end position="450"/>
    </location>
</feature>
<keyword evidence="1" id="KW-0489">Methyltransferase</keyword>
<dbReference type="GO" id="GO:0032259">
    <property type="term" value="P:methylation"/>
    <property type="evidence" value="ECO:0007669"/>
    <property type="project" value="UniProtKB-KW"/>
</dbReference>
<keyword evidence="4" id="KW-0812">Transmembrane</keyword>
<dbReference type="FunFam" id="1.10.10.10:FF:000213">
    <property type="entry name" value="Coniferyl alcohol 9-O-methyltransferase"/>
    <property type="match status" value="1"/>
</dbReference>